<dbReference type="Gene3D" id="2.30.130.40">
    <property type="entry name" value="LON domain-like"/>
    <property type="match status" value="1"/>
</dbReference>
<dbReference type="SMART" id="SM00184">
    <property type="entry name" value="RING"/>
    <property type="match status" value="2"/>
</dbReference>
<sequence length="630" mass="68822">MANDTASAGCLPETTPPSPNLPTALPLSASAVSLRDALEVLQCTQCARILREPMTLPCGRSLCRRCLPLPHTRRLVSYPATVEREAGIVCPFNTCRKEHAVFDCGLDYVLGKMVEIVREGLKGAEVVYDGAASEGGGHSAALPNSDHRQLTTIRVLAETEEKGETEIDIEDALVKTRPLIFSVHGTLLQALFLLAEMHGLPRIAKLDISSSSPLPQPEPPSDSSLLNAVLSQMRPEADCQVCYAIFLDPVMTPCGHTFCAVCLHRVLDHTPHCPVCRRSVSIAPLLSSINKPINRSLAQMLETFWPKCVASRRRAAIQEGWTSSAILDSDSASSLAAERVPIFPCSLAFPGIPFFLHIFEPRYRLMVRRCMEGSRIFGMVLPRWMAGDGVAGGSESEEFAAYGTLLRISKVSYFPDGRSMIETVGQGRFKIRSYTWEDGIVMGAIERLHDMGIAEEEAHEAADLSAASAQHYTVPRFADYFPVAPDAWPPASSRRRSLSRAASALEAILSRNTSDSPLTLTDPFSDLPPPTGAQPRPNISAMSTAELLDFARACAAHLSGTSSRLEDTFGPAPADAALFAWWFAAAMPMSEDKKYALLKSTSVRDRLKMCCMWALEWEGARWSVPRCVIM</sequence>
<dbReference type="InterPro" id="IPR015947">
    <property type="entry name" value="PUA-like_sf"/>
</dbReference>
<evidence type="ECO:0000256" key="2">
    <source>
        <dbReference type="ARBA" id="ARBA00022771"/>
    </source>
</evidence>
<evidence type="ECO:0000256" key="4">
    <source>
        <dbReference type="PROSITE-ProRule" id="PRU00175"/>
    </source>
</evidence>
<dbReference type="AlphaFoldDB" id="A0A2C5X1N0"/>
<dbReference type="PANTHER" id="PTHR23327">
    <property type="entry name" value="RING FINGER PROTEIN 127"/>
    <property type="match status" value="1"/>
</dbReference>
<evidence type="ECO:0000256" key="3">
    <source>
        <dbReference type="ARBA" id="ARBA00022833"/>
    </source>
</evidence>
<keyword evidence="2 4" id="KW-0863">Zinc-finger</keyword>
<dbReference type="PANTHER" id="PTHR23327:SF42">
    <property type="entry name" value="LON PEPTIDASE N-TERMINAL DOMAIN AND RING FINGER PROTEIN C14F5.10C"/>
    <property type="match status" value="1"/>
</dbReference>
<evidence type="ECO:0000256" key="1">
    <source>
        <dbReference type="ARBA" id="ARBA00022723"/>
    </source>
</evidence>
<dbReference type="PROSITE" id="PS51787">
    <property type="entry name" value="LON_N"/>
    <property type="match status" value="1"/>
</dbReference>
<proteinExistence type="predicted"/>
<evidence type="ECO:0000313" key="9">
    <source>
        <dbReference type="Proteomes" id="UP000222788"/>
    </source>
</evidence>
<dbReference type="EMBL" id="APWK03000017">
    <property type="protein sequence ID" value="PHH54949.1"/>
    <property type="molecule type" value="Genomic_DNA"/>
</dbReference>
<dbReference type="CDD" id="cd16514">
    <property type="entry name" value="RING-HC_LONFs_rpt2"/>
    <property type="match status" value="1"/>
</dbReference>
<keyword evidence="9" id="KW-1185">Reference proteome</keyword>
<dbReference type="PROSITE" id="PS00518">
    <property type="entry name" value="ZF_RING_1"/>
    <property type="match status" value="1"/>
</dbReference>
<dbReference type="GO" id="GO:0008270">
    <property type="term" value="F:zinc ion binding"/>
    <property type="evidence" value="ECO:0007669"/>
    <property type="project" value="UniProtKB-KW"/>
</dbReference>
<dbReference type="Gene3D" id="3.30.40.10">
    <property type="entry name" value="Zinc/RING finger domain, C3HC4 (zinc finger)"/>
    <property type="match status" value="2"/>
</dbReference>
<evidence type="ECO:0000313" key="8">
    <source>
        <dbReference type="EMBL" id="PHH54949.1"/>
    </source>
</evidence>
<dbReference type="Proteomes" id="UP000222788">
    <property type="component" value="Unassembled WGS sequence"/>
</dbReference>
<comment type="caution">
    <text evidence="8">The sequence shown here is derived from an EMBL/GenBank/DDBJ whole genome shotgun (WGS) entry which is preliminary data.</text>
</comment>
<evidence type="ECO:0000259" key="7">
    <source>
        <dbReference type="PROSITE" id="PS51787"/>
    </source>
</evidence>
<dbReference type="SMART" id="SM00464">
    <property type="entry name" value="LON"/>
    <property type="match status" value="1"/>
</dbReference>
<dbReference type="GO" id="GO:0061630">
    <property type="term" value="F:ubiquitin protein ligase activity"/>
    <property type="evidence" value="ECO:0007669"/>
    <property type="project" value="TreeGrafter"/>
</dbReference>
<gene>
    <name evidence="8" type="primary">LONRF2</name>
    <name evidence="8" type="ORF">CFIMG_007636RA00001</name>
</gene>
<dbReference type="SUPFAM" id="SSF57850">
    <property type="entry name" value="RING/U-box"/>
    <property type="match status" value="2"/>
</dbReference>
<accession>A0A2C5X1N0</accession>
<evidence type="ECO:0000256" key="5">
    <source>
        <dbReference type="SAM" id="MobiDB-lite"/>
    </source>
</evidence>
<keyword evidence="3" id="KW-0862">Zinc</keyword>
<dbReference type="PROSITE" id="PS50089">
    <property type="entry name" value="ZF_RING_2"/>
    <property type="match status" value="1"/>
</dbReference>
<dbReference type="InterPro" id="IPR046336">
    <property type="entry name" value="Lon_prtase_N_sf"/>
</dbReference>
<feature type="domain" description="Lon N-terminal" evidence="7">
    <location>
        <begin position="332"/>
        <end position="618"/>
    </location>
</feature>
<dbReference type="InterPro" id="IPR017907">
    <property type="entry name" value="Znf_RING_CS"/>
</dbReference>
<dbReference type="InterPro" id="IPR003111">
    <property type="entry name" value="Lon_prtase_N"/>
</dbReference>
<feature type="domain" description="RING-type" evidence="6">
    <location>
        <begin position="239"/>
        <end position="277"/>
    </location>
</feature>
<dbReference type="InterPro" id="IPR001841">
    <property type="entry name" value="Znf_RING"/>
</dbReference>
<name>A0A2C5X1N0_9PEZI</name>
<feature type="region of interest" description="Disordered" evidence="5">
    <location>
        <begin position="1"/>
        <end position="22"/>
    </location>
</feature>
<dbReference type="Pfam" id="PF02190">
    <property type="entry name" value="LON_substr_bdg"/>
    <property type="match status" value="1"/>
</dbReference>
<dbReference type="SUPFAM" id="SSF88697">
    <property type="entry name" value="PUA domain-like"/>
    <property type="match status" value="1"/>
</dbReference>
<organism evidence="8 9">
    <name type="scientific">Ceratocystis fimbriata CBS 114723</name>
    <dbReference type="NCBI Taxonomy" id="1035309"/>
    <lineage>
        <taxon>Eukaryota</taxon>
        <taxon>Fungi</taxon>
        <taxon>Dikarya</taxon>
        <taxon>Ascomycota</taxon>
        <taxon>Pezizomycotina</taxon>
        <taxon>Sordariomycetes</taxon>
        <taxon>Hypocreomycetidae</taxon>
        <taxon>Microascales</taxon>
        <taxon>Ceratocystidaceae</taxon>
        <taxon>Ceratocystis</taxon>
    </lineage>
</organism>
<dbReference type="OrthoDB" id="264917at2759"/>
<dbReference type="Gene3D" id="1.20.58.1480">
    <property type="match status" value="1"/>
</dbReference>
<evidence type="ECO:0000259" key="6">
    <source>
        <dbReference type="PROSITE" id="PS50089"/>
    </source>
</evidence>
<dbReference type="STRING" id="1035309.A0A2C5X1N0"/>
<dbReference type="InterPro" id="IPR013083">
    <property type="entry name" value="Znf_RING/FYVE/PHD"/>
</dbReference>
<dbReference type="Pfam" id="PF13923">
    <property type="entry name" value="zf-C3HC4_2"/>
    <property type="match status" value="1"/>
</dbReference>
<reference evidence="8 9" key="2">
    <citation type="journal article" date="2013" name="IMA Fungus">
        <title>IMA Genome-F 1: Ceratocystis fimbriata: Draft nuclear genome sequence for the plant pathogen, Ceratocystis fimbriata.</title>
        <authorList>
            <person name="Wilken P.M."/>
            <person name="Steenkamp E.T."/>
            <person name="Wingfield M.J."/>
            <person name="de Beer Z.W."/>
            <person name="Wingfield B.D."/>
        </authorList>
    </citation>
    <scope>NUCLEOTIDE SEQUENCE [LARGE SCALE GENOMIC DNA]</scope>
    <source>
        <strain evidence="8 9">CBS 114723</strain>
    </source>
</reference>
<protein>
    <submittedName>
        <fullName evidence="8">LON peptidase N-terminal domain and RING finger protein 2</fullName>
    </submittedName>
</protein>
<keyword evidence="1" id="KW-0479">Metal-binding</keyword>
<reference evidence="8 9" key="1">
    <citation type="journal article" date="2013" name="Fungal Biol.">
        <title>Analysis of microsatellite markers in the genome of the plant pathogen Ceratocystis fimbriata.</title>
        <authorList>
            <person name="Simpson M.C."/>
            <person name="Wilken P.M."/>
            <person name="Coetzee M.P."/>
            <person name="Wingfield M.J."/>
            <person name="Wingfield B.D."/>
        </authorList>
    </citation>
    <scope>NUCLEOTIDE SEQUENCE [LARGE SCALE GENOMIC DNA]</scope>
    <source>
        <strain evidence="8 9">CBS 114723</strain>
    </source>
</reference>